<evidence type="ECO:0000259" key="17">
    <source>
        <dbReference type="Pfam" id="PF02852"/>
    </source>
</evidence>
<dbReference type="FunFam" id="3.30.390.30:FF:000001">
    <property type="entry name" value="Dihydrolipoyl dehydrogenase"/>
    <property type="match status" value="1"/>
</dbReference>
<evidence type="ECO:0000256" key="7">
    <source>
        <dbReference type="ARBA" id="ARBA00022827"/>
    </source>
</evidence>
<dbReference type="InterPro" id="IPR036188">
    <property type="entry name" value="FAD/NAD-bd_sf"/>
</dbReference>
<dbReference type="SUPFAM" id="SSF51905">
    <property type="entry name" value="FAD/NAD(P)-binding domain"/>
    <property type="match status" value="1"/>
</dbReference>
<keyword evidence="9 14" id="KW-0520">NAD</keyword>
<evidence type="ECO:0000256" key="5">
    <source>
        <dbReference type="ARBA" id="ARBA00022490"/>
    </source>
</evidence>
<dbReference type="InterPro" id="IPR050151">
    <property type="entry name" value="Class-I_Pyr_Nuc-Dis_Oxidored"/>
</dbReference>
<dbReference type="OrthoDB" id="9800167at2"/>
<feature type="binding site" evidence="14">
    <location>
        <position position="265"/>
    </location>
    <ligand>
        <name>NAD(+)</name>
        <dbReference type="ChEBI" id="CHEBI:57540"/>
    </ligand>
</feature>
<dbReference type="PANTHER" id="PTHR22912:SF217">
    <property type="entry name" value="DIHYDROLIPOYL DEHYDROGENASE"/>
    <property type="match status" value="1"/>
</dbReference>
<proteinExistence type="inferred from homology"/>
<keyword evidence="8 16" id="KW-0560">Oxidoreductase</keyword>
<evidence type="ECO:0000256" key="4">
    <source>
        <dbReference type="ARBA" id="ARBA00016961"/>
    </source>
</evidence>
<dbReference type="PRINTS" id="PR00368">
    <property type="entry name" value="FADPNR"/>
</dbReference>
<dbReference type="Pfam" id="PF02852">
    <property type="entry name" value="Pyr_redox_dim"/>
    <property type="match status" value="1"/>
</dbReference>
<dbReference type="EMBL" id="RAPK01000006">
    <property type="protein sequence ID" value="RKD76186.1"/>
    <property type="molecule type" value="Genomic_DNA"/>
</dbReference>
<dbReference type="PANTHER" id="PTHR22912">
    <property type="entry name" value="DISULFIDE OXIDOREDUCTASE"/>
    <property type="match status" value="1"/>
</dbReference>
<keyword evidence="14" id="KW-0547">Nucleotide-binding</keyword>
<evidence type="ECO:0000256" key="2">
    <source>
        <dbReference type="ARBA" id="ARBA00007532"/>
    </source>
</evidence>
<evidence type="ECO:0000256" key="1">
    <source>
        <dbReference type="ARBA" id="ARBA00004496"/>
    </source>
</evidence>
<dbReference type="NCBIfam" id="TIGR01350">
    <property type="entry name" value="lipoamide_DH"/>
    <property type="match status" value="1"/>
</dbReference>
<dbReference type="Proteomes" id="UP000285120">
    <property type="component" value="Unassembled WGS sequence"/>
</dbReference>
<dbReference type="EC" id="1.8.1.4" evidence="3 16"/>
<dbReference type="RefSeq" id="WP_120191601.1">
    <property type="nucleotide sequence ID" value="NZ_RAPK01000006.1"/>
</dbReference>
<feature type="binding site" evidence="14">
    <location>
        <begin position="178"/>
        <end position="185"/>
    </location>
    <ligand>
        <name>NAD(+)</name>
        <dbReference type="ChEBI" id="CHEBI:57540"/>
    </ligand>
</feature>
<feature type="binding site" evidence="14">
    <location>
        <position position="113"/>
    </location>
    <ligand>
        <name>FAD</name>
        <dbReference type="ChEBI" id="CHEBI:57692"/>
    </ligand>
</feature>
<keyword evidence="6 16" id="KW-0285">Flavoprotein</keyword>
<feature type="binding site" evidence="14">
    <location>
        <position position="201"/>
    </location>
    <ligand>
        <name>NAD(+)</name>
        <dbReference type="ChEBI" id="CHEBI:57540"/>
    </ligand>
</feature>
<evidence type="ECO:0000256" key="8">
    <source>
        <dbReference type="ARBA" id="ARBA00023002"/>
    </source>
</evidence>
<evidence type="ECO:0000256" key="15">
    <source>
        <dbReference type="PIRSR" id="PIRSR000350-4"/>
    </source>
</evidence>
<evidence type="ECO:0000256" key="9">
    <source>
        <dbReference type="ARBA" id="ARBA00023027"/>
    </source>
</evidence>
<keyword evidence="11 16" id="KW-0676">Redox-active center</keyword>
<feature type="domain" description="FAD/NAD(P)-binding" evidence="18">
    <location>
        <begin position="4"/>
        <end position="318"/>
    </location>
</feature>
<evidence type="ECO:0000313" key="19">
    <source>
        <dbReference type="EMBL" id="RKD76186.1"/>
    </source>
</evidence>
<dbReference type="GO" id="GO:0005737">
    <property type="term" value="C:cytoplasm"/>
    <property type="evidence" value="ECO:0007669"/>
    <property type="project" value="UniProtKB-SubCell"/>
</dbReference>
<comment type="caution">
    <text evidence="19">The sequence shown here is derived from an EMBL/GenBank/DDBJ whole genome shotgun (WGS) entry which is preliminary data.</text>
</comment>
<dbReference type="GO" id="GO:0050660">
    <property type="term" value="F:flavin adenine dinucleotide binding"/>
    <property type="evidence" value="ECO:0007669"/>
    <property type="project" value="InterPro"/>
</dbReference>
<sequence length="453" mass="48693">MQTYDIVIVGGGPGGYTAASRAAALGKKTALVEAADLGGTCLNRGCIPSKTYLRHAEAYREVLHAGQFGIETGEIRFSYDSMLKRKNDVIQTLRGGVASLMKAGKIDVMAGWGTIHPDLTVSVESAGTKTVIQGKKIIAAMGSTPAVPPIKGIEQASYHTSDTIFDMDRMPERLTIIGAGYIGVEFASIYAAFGVEVTLVEMADRIIPLEDSDAGDELKRTLLDQNVTILTNTAVEEIKDGTNTVINKDGSRSVLEADVLLISTGRRANLQALKELDLEKDGPYVRTNKAMQTSHPDIYAIGDLAGGWQLAHAASAEGTIAAEHASGRTPNINMQLIPRCIYTYPEVASVGFSEAELLKEGRAYKTSRTPLRINGKSLTAGNTKGFMKLFSDEKYGEILGAVLVGPHVTEMIAEPEAFMQLEGTLEEWKAMVHPHPTLSESLHDTAVSLLNKL</sequence>
<evidence type="ECO:0000256" key="13">
    <source>
        <dbReference type="PIRSR" id="PIRSR000350-2"/>
    </source>
</evidence>
<evidence type="ECO:0000256" key="16">
    <source>
        <dbReference type="RuleBase" id="RU003692"/>
    </source>
</evidence>
<reference evidence="19 20" key="1">
    <citation type="submission" date="2018-09" db="EMBL/GenBank/DDBJ databases">
        <title>Genomic Encyclopedia of Archaeal and Bacterial Type Strains, Phase II (KMG-II): from individual species to whole genera.</title>
        <authorList>
            <person name="Goeker M."/>
        </authorList>
    </citation>
    <scope>NUCLEOTIDE SEQUENCE [LARGE SCALE GENOMIC DNA]</scope>
    <source>
        <strain evidence="19 20">DSM 17008</strain>
    </source>
</reference>
<dbReference type="InterPro" id="IPR012999">
    <property type="entry name" value="Pyr_OxRdtase_I_AS"/>
</dbReference>
<dbReference type="InterPro" id="IPR006258">
    <property type="entry name" value="Lipoamide_DH"/>
</dbReference>
<dbReference type="InterPro" id="IPR023753">
    <property type="entry name" value="FAD/NAD-binding_dom"/>
</dbReference>
<organism evidence="19 20">
    <name type="scientific">Sinobaca qinghaiensis</name>
    <dbReference type="NCBI Taxonomy" id="342944"/>
    <lineage>
        <taxon>Bacteria</taxon>
        <taxon>Bacillati</taxon>
        <taxon>Bacillota</taxon>
        <taxon>Bacilli</taxon>
        <taxon>Bacillales</taxon>
        <taxon>Sporolactobacillaceae</taxon>
        <taxon>Sinobaca</taxon>
    </lineage>
</organism>
<dbReference type="InterPro" id="IPR016156">
    <property type="entry name" value="FAD/NAD-linked_Rdtase_dimer_sf"/>
</dbReference>
<keyword evidence="5" id="KW-0963">Cytoplasm</keyword>
<comment type="cofactor">
    <cofactor evidence="14 16">
        <name>FAD</name>
        <dbReference type="ChEBI" id="CHEBI:57692"/>
    </cofactor>
    <text evidence="14 16">Binds 1 FAD per subunit.</text>
</comment>
<evidence type="ECO:0000256" key="12">
    <source>
        <dbReference type="ARBA" id="ARBA00049187"/>
    </source>
</evidence>
<dbReference type="GO" id="GO:0004148">
    <property type="term" value="F:dihydrolipoyl dehydrogenase (NADH) activity"/>
    <property type="evidence" value="ECO:0007669"/>
    <property type="project" value="UniProtKB-EC"/>
</dbReference>
<accession>A0A419V7T5</accession>
<feature type="domain" description="Pyridine nucleotide-disulphide oxidoreductase dimerisation" evidence="17">
    <location>
        <begin position="337"/>
        <end position="444"/>
    </location>
</feature>
<dbReference type="Pfam" id="PF07992">
    <property type="entry name" value="Pyr_redox_2"/>
    <property type="match status" value="1"/>
</dbReference>
<evidence type="ECO:0000256" key="14">
    <source>
        <dbReference type="PIRSR" id="PIRSR000350-3"/>
    </source>
</evidence>
<dbReference type="Gene3D" id="3.30.390.30">
    <property type="match status" value="1"/>
</dbReference>
<evidence type="ECO:0000256" key="3">
    <source>
        <dbReference type="ARBA" id="ARBA00012608"/>
    </source>
</evidence>
<feature type="active site" description="Proton acceptor" evidence="13">
    <location>
        <position position="435"/>
    </location>
</feature>
<dbReference type="Gene3D" id="3.50.50.60">
    <property type="entry name" value="FAD/NAD(P)-binding domain"/>
    <property type="match status" value="2"/>
</dbReference>
<evidence type="ECO:0000256" key="11">
    <source>
        <dbReference type="ARBA" id="ARBA00023284"/>
    </source>
</evidence>
<evidence type="ECO:0000256" key="10">
    <source>
        <dbReference type="ARBA" id="ARBA00023157"/>
    </source>
</evidence>
<evidence type="ECO:0000313" key="20">
    <source>
        <dbReference type="Proteomes" id="UP000285120"/>
    </source>
</evidence>
<comment type="subcellular location">
    <subcellularLocation>
        <location evidence="1">Cytoplasm</location>
    </subcellularLocation>
</comment>
<keyword evidence="10" id="KW-1015">Disulfide bond</keyword>
<comment type="similarity">
    <text evidence="2 16">Belongs to the class-I pyridine nucleotide-disulfide oxidoreductase family.</text>
</comment>
<feature type="binding site" evidence="14">
    <location>
        <position position="303"/>
    </location>
    <ligand>
        <name>FAD</name>
        <dbReference type="ChEBI" id="CHEBI:57692"/>
    </ligand>
</feature>
<evidence type="ECO:0000256" key="6">
    <source>
        <dbReference type="ARBA" id="ARBA00022630"/>
    </source>
</evidence>
<feature type="binding site" evidence="14">
    <location>
        <position position="50"/>
    </location>
    <ligand>
        <name>FAD</name>
        <dbReference type="ChEBI" id="CHEBI:57692"/>
    </ligand>
</feature>
<protein>
    <recommendedName>
        <fullName evidence="4 16">Dihydrolipoyl dehydrogenase</fullName>
        <ecNumber evidence="3 16">1.8.1.4</ecNumber>
    </recommendedName>
</protein>
<name>A0A419V7T5_9BACL</name>
<dbReference type="GO" id="GO:0006103">
    <property type="term" value="P:2-oxoglutarate metabolic process"/>
    <property type="evidence" value="ECO:0007669"/>
    <property type="project" value="TreeGrafter"/>
</dbReference>
<dbReference type="PROSITE" id="PS00076">
    <property type="entry name" value="PYRIDINE_REDOX_1"/>
    <property type="match status" value="1"/>
</dbReference>
<gene>
    <name evidence="19" type="ORF">ATL39_0399</name>
</gene>
<evidence type="ECO:0000259" key="18">
    <source>
        <dbReference type="Pfam" id="PF07992"/>
    </source>
</evidence>
<keyword evidence="7 14" id="KW-0274">FAD</keyword>
<dbReference type="AlphaFoldDB" id="A0A419V7T5"/>
<dbReference type="PRINTS" id="PR00411">
    <property type="entry name" value="PNDRDTASEI"/>
</dbReference>
<comment type="catalytic activity">
    <reaction evidence="12 16">
        <text>N(6)-[(R)-dihydrolipoyl]-L-lysyl-[protein] + NAD(+) = N(6)-[(R)-lipoyl]-L-lysyl-[protein] + NADH + H(+)</text>
        <dbReference type="Rhea" id="RHEA:15045"/>
        <dbReference type="Rhea" id="RHEA-COMP:10474"/>
        <dbReference type="Rhea" id="RHEA-COMP:10475"/>
        <dbReference type="ChEBI" id="CHEBI:15378"/>
        <dbReference type="ChEBI" id="CHEBI:57540"/>
        <dbReference type="ChEBI" id="CHEBI:57945"/>
        <dbReference type="ChEBI" id="CHEBI:83099"/>
        <dbReference type="ChEBI" id="CHEBI:83100"/>
        <dbReference type="EC" id="1.8.1.4"/>
    </reaction>
</comment>
<feature type="disulfide bond" description="Redox-active" evidence="15">
    <location>
        <begin position="41"/>
        <end position="46"/>
    </location>
</feature>
<dbReference type="SUPFAM" id="SSF55424">
    <property type="entry name" value="FAD/NAD-linked reductases, dimerisation (C-terminal) domain"/>
    <property type="match status" value="1"/>
</dbReference>
<dbReference type="InterPro" id="IPR004099">
    <property type="entry name" value="Pyr_nucl-diS_OxRdtase_dimer"/>
</dbReference>
<dbReference type="PIRSF" id="PIRSF000350">
    <property type="entry name" value="Mercury_reductase_MerA"/>
    <property type="match status" value="1"/>
</dbReference>
<comment type="miscellaneous">
    <text evidence="16">The active site is a redox-active disulfide bond.</text>
</comment>
<keyword evidence="20" id="KW-1185">Reference proteome</keyword>
<dbReference type="InterPro" id="IPR001100">
    <property type="entry name" value="Pyr_nuc-diS_OxRdtase"/>
</dbReference>